<protein>
    <submittedName>
        <fullName evidence="1">Uncharacterized protein</fullName>
    </submittedName>
</protein>
<comment type="caution">
    <text evidence="1">The sequence shown here is derived from an EMBL/GenBank/DDBJ whole genome shotgun (WGS) entry which is preliminary data.</text>
</comment>
<dbReference type="EMBL" id="RWGY01000002">
    <property type="protein sequence ID" value="TVU49472.1"/>
    <property type="molecule type" value="Genomic_DNA"/>
</dbReference>
<organism evidence="1 2">
    <name type="scientific">Eragrostis curvula</name>
    <name type="common">weeping love grass</name>
    <dbReference type="NCBI Taxonomy" id="38414"/>
    <lineage>
        <taxon>Eukaryota</taxon>
        <taxon>Viridiplantae</taxon>
        <taxon>Streptophyta</taxon>
        <taxon>Embryophyta</taxon>
        <taxon>Tracheophyta</taxon>
        <taxon>Spermatophyta</taxon>
        <taxon>Magnoliopsida</taxon>
        <taxon>Liliopsida</taxon>
        <taxon>Poales</taxon>
        <taxon>Poaceae</taxon>
        <taxon>PACMAD clade</taxon>
        <taxon>Chloridoideae</taxon>
        <taxon>Eragrostideae</taxon>
        <taxon>Eragrostidinae</taxon>
        <taxon>Eragrostis</taxon>
    </lineage>
</organism>
<dbReference type="Gramene" id="TVU49472">
    <property type="protein sequence ID" value="TVU49472"/>
    <property type="gene ID" value="EJB05_00785"/>
</dbReference>
<gene>
    <name evidence="1" type="ORF">EJB05_00785</name>
</gene>
<reference evidence="1 2" key="1">
    <citation type="journal article" date="2019" name="Sci. Rep.">
        <title>A high-quality genome of Eragrostis curvula grass provides insights into Poaceae evolution and supports new strategies to enhance forage quality.</title>
        <authorList>
            <person name="Carballo J."/>
            <person name="Santos B.A.C.M."/>
            <person name="Zappacosta D."/>
            <person name="Garbus I."/>
            <person name="Selva J.P."/>
            <person name="Gallo C.A."/>
            <person name="Diaz A."/>
            <person name="Albertini E."/>
            <person name="Caccamo M."/>
            <person name="Echenique V."/>
        </authorList>
    </citation>
    <scope>NUCLEOTIDE SEQUENCE [LARGE SCALE GENOMIC DNA]</scope>
    <source>
        <strain evidence="2">cv. Victoria</strain>
        <tissue evidence="1">Leaf</tissue>
    </source>
</reference>
<dbReference type="AlphaFoldDB" id="A0A5J9WL84"/>
<name>A0A5J9WL84_9POAL</name>
<proteinExistence type="predicted"/>
<accession>A0A5J9WL84</accession>
<feature type="non-terminal residue" evidence="1">
    <location>
        <position position="1"/>
    </location>
</feature>
<evidence type="ECO:0000313" key="1">
    <source>
        <dbReference type="EMBL" id="TVU49472.1"/>
    </source>
</evidence>
<keyword evidence="2" id="KW-1185">Reference proteome</keyword>
<evidence type="ECO:0000313" key="2">
    <source>
        <dbReference type="Proteomes" id="UP000324897"/>
    </source>
</evidence>
<dbReference type="Proteomes" id="UP000324897">
    <property type="component" value="Chromosome 6"/>
</dbReference>
<sequence length="89" mass="10152">MNYPCNIIFSRFRFFNQEVCICSEFNGSDQGGAEDVKALWWRRRSKLYGVSQDNRELFLCAFEEDPKSAMIWLRNKMGLSGGCPSGGIA</sequence>